<protein>
    <submittedName>
        <fullName evidence="1">Unnamed protein product</fullName>
    </submittedName>
</protein>
<evidence type="ECO:0000313" key="2">
    <source>
        <dbReference type="Proteomes" id="UP001165064"/>
    </source>
</evidence>
<organism evidence="1 2">
    <name type="scientific">Ambrosiozyma monospora</name>
    <name type="common">Yeast</name>
    <name type="synonym">Endomycopsis monosporus</name>
    <dbReference type="NCBI Taxonomy" id="43982"/>
    <lineage>
        <taxon>Eukaryota</taxon>
        <taxon>Fungi</taxon>
        <taxon>Dikarya</taxon>
        <taxon>Ascomycota</taxon>
        <taxon>Saccharomycotina</taxon>
        <taxon>Pichiomycetes</taxon>
        <taxon>Pichiales</taxon>
        <taxon>Pichiaceae</taxon>
        <taxon>Ambrosiozyma</taxon>
    </lineage>
</organism>
<accession>A0ACB5T2S7</accession>
<gene>
    <name evidence="1" type="ORF">Amon02_000367500</name>
</gene>
<sequence>MRRNAIKDKFNLSVIPSNLTYLKLHFAAKKYVSKLKTPELRELYLDLGEVKGEISEYANKIIGGLQKLTKLTLAVTEKKFIGKRLDLRKLQFGQLTELALELMDIKFCAVFIVIPREFPIRFTKLPLFFSENEPDIHT</sequence>
<comment type="caution">
    <text evidence="1">The sequence shown here is derived from an EMBL/GenBank/DDBJ whole genome shotgun (WGS) entry which is preliminary data.</text>
</comment>
<proteinExistence type="predicted"/>
<dbReference type="Proteomes" id="UP001165064">
    <property type="component" value="Unassembled WGS sequence"/>
</dbReference>
<keyword evidence="2" id="KW-1185">Reference proteome</keyword>
<reference evidence="1" key="1">
    <citation type="submission" date="2023-04" db="EMBL/GenBank/DDBJ databases">
        <title>Ambrosiozyma monospora NBRC 10751.</title>
        <authorList>
            <person name="Ichikawa N."/>
            <person name="Sato H."/>
            <person name="Tonouchi N."/>
        </authorList>
    </citation>
    <scope>NUCLEOTIDE SEQUENCE</scope>
    <source>
        <strain evidence="1">NBRC 10751</strain>
    </source>
</reference>
<name>A0ACB5T2S7_AMBMO</name>
<evidence type="ECO:0000313" key="1">
    <source>
        <dbReference type="EMBL" id="GME78918.1"/>
    </source>
</evidence>
<dbReference type="EMBL" id="BSXS01002372">
    <property type="protein sequence ID" value="GME78918.1"/>
    <property type="molecule type" value="Genomic_DNA"/>
</dbReference>